<keyword evidence="1" id="KW-0472">Membrane</keyword>
<comment type="caution">
    <text evidence="2">The sequence shown here is derived from an EMBL/GenBank/DDBJ whole genome shotgun (WGS) entry which is preliminary data.</text>
</comment>
<dbReference type="EMBL" id="VITY01000007">
    <property type="protein sequence ID" value="TWB97027.1"/>
    <property type="molecule type" value="Genomic_DNA"/>
</dbReference>
<evidence type="ECO:0000256" key="1">
    <source>
        <dbReference type="SAM" id="Phobius"/>
    </source>
</evidence>
<dbReference type="Proteomes" id="UP000321304">
    <property type="component" value="Unassembled WGS sequence"/>
</dbReference>
<name>A0A560LNP9_9BRAD</name>
<organism evidence="2 3">
    <name type="scientific">Bradyrhizobium macuxiense</name>
    <dbReference type="NCBI Taxonomy" id="1755647"/>
    <lineage>
        <taxon>Bacteria</taxon>
        <taxon>Pseudomonadati</taxon>
        <taxon>Pseudomonadota</taxon>
        <taxon>Alphaproteobacteria</taxon>
        <taxon>Hyphomicrobiales</taxon>
        <taxon>Nitrobacteraceae</taxon>
        <taxon>Bradyrhizobium</taxon>
    </lineage>
</organism>
<feature type="transmembrane region" description="Helical" evidence="1">
    <location>
        <begin position="68"/>
        <end position="85"/>
    </location>
</feature>
<proteinExistence type="predicted"/>
<accession>A0A560LNP9</accession>
<feature type="transmembrane region" description="Helical" evidence="1">
    <location>
        <begin position="168"/>
        <end position="187"/>
    </location>
</feature>
<gene>
    <name evidence="2" type="ORF">FBZ93_107273</name>
</gene>
<dbReference type="AlphaFoldDB" id="A0A560LNP9"/>
<keyword evidence="1" id="KW-1133">Transmembrane helix</keyword>
<feature type="transmembrane region" description="Helical" evidence="1">
    <location>
        <begin position="193"/>
        <end position="213"/>
    </location>
</feature>
<feature type="transmembrane region" description="Helical" evidence="1">
    <location>
        <begin position="144"/>
        <end position="161"/>
    </location>
</feature>
<protein>
    <recommendedName>
        <fullName evidence="4">DUF4386 domain-containing protein</fullName>
    </recommendedName>
</protein>
<sequence length="224" mass="24412">MQSSPMDRTLAILATLAAATVGAMVIGILTTKGSQDFFQTARSVEAYGAHLATPLVPFGLRLNLGLDNLFMIFYGAFFTVLAARLRTMMDPYLLGIALAAMMLTVLLDCVENHHIMTMVHAIQNGLPLSPADGELQMIASQVKFHASYLAALLFSFGFLQFGRLGRTIAVVLWCYVPFGVLISVTPVEQAKALVLGRTIFFVFAFILSAVLFASQARYHARNSQ</sequence>
<dbReference type="RefSeq" id="WP_167529123.1">
    <property type="nucleotide sequence ID" value="NZ_VITY01000007.1"/>
</dbReference>
<keyword evidence="3" id="KW-1185">Reference proteome</keyword>
<feature type="transmembrane region" description="Helical" evidence="1">
    <location>
        <begin position="92"/>
        <end position="110"/>
    </location>
</feature>
<evidence type="ECO:0000313" key="2">
    <source>
        <dbReference type="EMBL" id="TWB97027.1"/>
    </source>
</evidence>
<evidence type="ECO:0008006" key="4">
    <source>
        <dbReference type="Google" id="ProtNLM"/>
    </source>
</evidence>
<reference evidence="2 3" key="1">
    <citation type="submission" date="2019-06" db="EMBL/GenBank/DDBJ databases">
        <title>Genomic Encyclopedia of Type Strains, Phase IV (KMG-V): Genome sequencing to study the core and pangenomes of soil and plant-associated prokaryotes.</title>
        <authorList>
            <person name="Whitman W."/>
        </authorList>
    </citation>
    <scope>NUCLEOTIDE SEQUENCE [LARGE SCALE GENOMIC DNA]</scope>
    <source>
        <strain evidence="2 3">BR 10355</strain>
    </source>
</reference>
<evidence type="ECO:0000313" key="3">
    <source>
        <dbReference type="Proteomes" id="UP000321304"/>
    </source>
</evidence>
<keyword evidence="1" id="KW-0812">Transmembrane</keyword>